<dbReference type="Gene3D" id="3.40.50.300">
    <property type="entry name" value="P-loop containing nucleotide triphosphate hydrolases"/>
    <property type="match status" value="1"/>
</dbReference>
<dbReference type="Pfam" id="PF00005">
    <property type="entry name" value="ABC_tran"/>
    <property type="match status" value="1"/>
</dbReference>
<dbReference type="InterPro" id="IPR027417">
    <property type="entry name" value="P-loop_NTPase"/>
</dbReference>
<protein>
    <submittedName>
        <fullName evidence="5">ABC transporter ATP-binding protein</fullName>
    </submittedName>
</protein>
<dbReference type="SMART" id="SM00382">
    <property type="entry name" value="AAA"/>
    <property type="match status" value="1"/>
</dbReference>
<organism evidence="5 6">
    <name type="scientific">Gracilibacillus salinarum</name>
    <dbReference type="NCBI Taxonomy" id="2932255"/>
    <lineage>
        <taxon>Bacteria</taxon>
        <taxon>Bacillati</taxon>
        <taxon>Bacillota</taxon>
        <taxon>Bacilli</taxon>
        <taxon>Bacillales</taxon>
        <taxon>Bacillaceae</taxon>
        <taxon>Gracilibacillus</taxon>
    </lineage>
</organism>
<dbReference type="InterPro" id="IPR017871">
    <property type="entry name" value="ABC_transporter-like_CS"/>
</dbReference>
<name>A0ABY4GKW1_9BACI</name>
<feature type="domain" description="ABC transporter" evidence="4">
    <location>
        <begin position="4"/>
        <end position="231"/>
    </location>
</feature>
<reference evidence="5 6" key="1">
    <citation type="submission" date="2022-04" db="EMBL/GenBank/DDBJ databases">
        <title>Gracilibacillus sp. isolated from saltern.</title>
        <authorList>
            <person name="Won M."/>
            <person name="Lee C.-M."/>
            <person name="Woen H.-Y."/>
            <person name="Kwon S.-W."/>
        </authorList>
    </citation>
    <scope>NUCLEOTIDE SEQUENCE [LARGE SCALE GENOMIC DNA]</scope>
    <source>
        <strain evidence="5 6">SSPM10-3</strain>
    </source>
</reference>
<dbReference type="InterPro" id="IPR003593">
    <property type="entry name" value="AAA+_ATPase"/>
</dbReference>
<dbReference type="EMBL" id="CP095071">
    <property type="protein sequence ID" value="UOQ84082.1"/>
    <property type="molecule type" value="Genomic_DNA"/>
</dbReference>
<dbReference type="GO" id="GO:0005524">
    <property type="term" value="F:ATP binding"/>
    <property type="evidence" value="ECO:0007669"/>
    <property type="project" value="UniProtKB-KW"/>
</dbReference>
<evidence type="ECO:0000313" key="6">
    <source>
        <dbReference type="Proteomes" id="UP000831537"/>
    </source>
</evidence>
<dbReference type="PANTHER" id="PTHR42939:SF1">
    <property type="entry name" value="ABC TRANSPORTER ATP-BINDING PROTEIN ALBC-RELATED"/>
    <property type="match status" value="1"/>
</dbReference>
<dbReference type="PROSITE" id="PS50893">
    <property type="entry name" value="ABC_TRANSPORTER_2"/>
    <property type="match status" value="1"/>
</dbReference>
<dbReference type="InterPro" id="IPR003439">
    <property type="entry name" value="ABC_transporter-like_ATP-bd"/>
</dbReference>
<evidence type="ECO:0000259" key="4">
    <source>
        <dbReference type="PROSITE" id="PS50893"/>
    </source>
</evidence>
<gene>
    <name evidence="5" type="ORF">MUN87_15340</name>
</gene>
<dbReference type="InterPro" id="IPR051782">
    <property type="entry name" value="ABC_Transporter_VariousFunc"/>
</dbReference>
<evidence type="ECO:0000256" key="2">
    <source>
        <dbReference type="ARBA" id="ARBA00022741"/>
    </source>
</evidence>
<dbReference type="RefSeq" id="WP_244741434.1">
    <property type="nucleotide sequence ID" value="NZ_CP095071.1"/>
</dbReference>
<keyword evidence="2" id="KW-0547">Nucleotide-binding</keyword>
<keyword evidence="1" id="KW-0813">Transport</keyword>
<keyword evidence="6" id="KW-1185">Reference proteome</keyword>
<sequence length="233" mass="25742">MTIVKADQLSKKYPSKQALAPISFEISTGECLVLCGGNGAGKSTLIHLLAALSKPTTGTVVLDSTIPLKNRQAYVEHIGYMPDEFPSQLGMTVQEMLEFYAAYRPAASKAQVSFILNKIGLFDQRTTFITSLSKGMRQRLLFGQALLGEPRLLLMDEPTNGLDPYWINEFLAIVKEMQAAGTSIIFSTHMMDVAADAGDTVLFMKEGKVIQEFQHINNKKKTTLDLLQLHRNA</sequence>
<dbReference type="PROSITE" id="PS00211">
    <property type="entry name" value="ABC_TRANSPORTER_1"/>
    <property type="match status" value="1"/>
</dbReference>
<dbReference type="PANTHER" id="PTHR42939">
    <property type="entry name" value="ABC TRANSPORTER ATP-BINDING PROTEIN ALBC-RELATED"/>
    <property type="match status" value="1"/>
</dbReference>
<dbReference type="Proteomes" id="UP000831537">
    <property type="component" value="Chromosome"/>
</dbReference>
<dbReference type="CDD" id="cd03230">
    <property type="entry name" value="ABC_DR_subfamily_A"/>
    <property type="match status" value="1"/>
</dbReference>
<dbReference type="SUPFAM" id="SSF52540">
    <property type="entry name" value="P-loop containing nucleoside triphosphate hydrolases"/>
    <property type="match status" value="1"/>
</dbReference>
<evidence type="ECO:0000313" key="5">
    <source>
        <dbReference type="EMBL" id="UOQ84082.1"/>
    </source>
</evidence>
<keyword evidence="3 5" id="KW-0067">ATP-binding</keyword>
<accession>A0ABY4GKW1</accession>
<proteinExistence type="predicted"/>
<evidence type="ECO:0000256" key="1">
    <source>
        <dbReference type="ARBA" id="ARBA00022448"/>
    </source>
</evidence>
<evidence type="ECO:0000256" key="3">
    <source>
        <dbReference type="ARBA" id="ARBA00022840"/>
    </source>
</evidence>